<accession>A0A0P1GR44</accession>
<dbReference type="InterPro" id="IPR017516">
    <property type="entry name" value="AbrB_dup"/>
</dbReference>
<feature type="transmembrane region" description="Helical" evidence="1">
    <location>
        <begin position="331"/>
        <end position="349"/>
    </location>
</feature>
<feature type="transmembrane region" description="Helical" evidence="1">
    <location>
        <begin position="216"/>
        <end position="233"/>
    </location>
</feature>
<name>A0A0P1GR44_9RHOB</name>
<reference evidence="2 3" key="1">
    <citation type="submission" date="2015-09" db="EMBL/GenBank/DDBJ databases">
        <authorList>
            <consortium name="Swine Surveillance"/>
        </authorList>
    </citation>
    <scope>NUCLEOTIDE SEQUENCE [LARGE SCALE GENOMIC DNA]</scope>
    <source>
        <strain evidence="2 3">CECT 8383</strain>
    </source>
</reference>
<keyword evidence="1" id="KW-1133">Transmembrane helix</keyword>
<dbReference type="EMBL" id="CYSF01000009">
    <property type="protein sequence ID" value="CUH84981.1"/>
    <property type="molecule type" value="Genomic_DNA"/>
</dbReference>
<evidence type="ECO:0000313" key="3">
    <source>
        <dbReference type="Proteomes" id="UP000051681"/>
    </source>
</evidence>
<evidence type="ECO:0000256" key="1">
    <source>
        <dbReference type="SAM" id="Phobius"/>
    </source>
</evidence>
<dbReference type="AlphaFoldDB" id="A0A0P1GR44"/>
<dbReference type="PANTHER" id="PTHR38457:SF1">
    <property type="entry name" value="REGULATOR ABRB-RELATED"/>
    <property type="match status" value="1"/>
</dbReference>
<feature type="transmembrane region" description="Helical" evidence="1">
    <location>
        <begin position="90"/>
        <end position="110"/>
    </location>
</feature>
<dbReference type="GO" id="GO:0010468">
    <property type="term" value="P:regulation of gene expression"/>
    <property type="evidence" value="ECO:0007669"/>
    <property type="project" value="InterPro"/>
</dbReference>
<keyword evidence="3" id="KW-1185">Reference proteome</keyword>
<gene>
    <name evidence="2" type="ORF">TM5383_02203</name>
</gene>
<feature type="transmembrane region" description="Helical" evidence="1">
    <location>
        <begin position="268"/>
        <end position="293"/>
    </location>
</feature>
<feature type="transmembrane region" description="Helical" evidence="1">
    <location>
        <begin position="299"/>
        <end position="319"/>
    </location>
</feature>
<evidence type="ECO:0000313" key="2">
    <source>
        <dbReference type="EMBL" id="CUH84981.1"/>
    </source>
</evidence>
<dbReference type="RefSeq" id="WP_058319058.1">
    <property type="nucleotide sequence ID" value="NZ_CYSF01000009.1"/>
</dbReference>
<proteinExistence type="predicted"/>
<dbReference type="PANTHER" id="PTHR38457">
    <property type="entry name" value="REGULATOR ABRB-RELATED"/>
    <property type="match status" value="1"/>
</dbReference>
<dbReference type="InterPro" id="IPR007820">
    <property type="entry name" value="AbrB_fam"/>
</dbReference>
<dbReference type="Proteomes" id="UP000051681">
    <property type="component" value="Unassembled WGS sequence"/>
</dbReference>
<dbReference type="PIRSF" id="PIRSF038991">
    <property type="entry name" value="Protein_AbrB"/>
    <property type="match status" value="1"/>
</dbReference>
<dbReference type="Pfam" id="PF05145">
    <property type="entry name" value="AbrB"/>
    <property type="match status" value="1"/>
</dbReference>
<feature type="transmembrane region" description="Helical" evidence="1">
    <location>
        <begin position="60"/>
        <end position="78"/>
    </location>
</feature>
<dbReference type="STRING" id="340021.TM5383_02203"/>
<feature type="transmembrane region" description="Helical" evidence="1">
    <location>
        <begin position="7"/>
        <end position="24"/>
    </location>
</feature>
<keyword evidence="1" id="KW-0812">Transmembrane</keyword>
<feature type="transmembrane region" description="Helical" evidence="1">
    <location>
        <begin position="152"/>
        <end position="170"/>
    </location>
</feature>
<keyword evidence="1" id="KW-0472">Membrane</keyword>
<feature type="transmembrane region" description="Helical" evidence="1">
    <location>
        <begin position="190"/>
        <end position="209"/>
    </location>
</feature>
<dbReference type="GO" id="GO:0016020">
    <property type="term" value="C:membrane"/>
    <property type="evidence" value="ECO:0007669"/>
    <property type="project" value="InterPro"/>
</dbReference>
<sequence>MNSRSILTTLGLCVIAGIGGYLASFTLLPLPYMLGALLTSGAIALFQEDRLPREYQFPQRFRLIFMALVGVMIGAQVTPDLIGQLPGLTLSLVALTAFTLLAQLGNYLMFRHVGGYDRTTALFAGAPGGLLESLAMGEERGADLQLLTMQQFLRIILVISLLPMGLSLWYGTPLGSAAGASSAPQDIAPLTIVLAVCVGLLGTVAGRFLRLPAGQLTGPLLAAAIVTVSGLAPLALPDWMINMAQVVIGASLGLRFKGLRGHAMIRALWLSGLSVAWMLGLGLALSLGVGAWTGLRFDILLLSYAPGGVTEMALVALSLNANPALVTLHHVYRIFVTVLAMGAFARWLLGPQNR</sequence>
<protein>
    <submittedName>
        <fullName evidence="2">Membrane protein AbrB duplication</fullName>
    </submittedName>
</protein>
<dbReference type="OrthoDB" id="7157734at2"/>
<feature type="transmembrane region" description="Helical" evidence="1">
    <location>
        <begin position="30"/>
        <end position="48"/>
    </location>
</feature>
<dbReference type="NCBIfam" id="TIGR03082">
    <property type="entry name" value="Gneg_AbrB_dup"/>
    <property type="match status" value="1"/>
</dbReference>
<organism evidence="2 3">
    <name type="scientific">Thalassovita mediterranea</name>
    <dbReference type="NCBI Taxonomy" id="340021"/>
    <lineage>
        <taxon>Bacteria</taxon>
        <taxon>Pseudomonadati</taxon>
        <taxon>Pseudomonadota</taxon>
        <taxon>Alphaproteobacteria</taxon>
        <taxon>Rhodobacterales</taxon>
        <taxon>Roseobacteraceae</taxon>
        <taxon>Thalassovita</taxon>
    </lineage>
</organism>